<evidence type="ECO:0000313" key="2">
    <source>
        <dbReference type="Proteomes" id="UP000252139"/>
    </source>
</evidence>
<dbReference type="AlphaFoldDB" id="A0A367K5X8"/>
<sequence length="121" mass="13617">MNSAVFDLKQLSILSMCSRQSVSFRYWNNSNVFSYDCLQHWYNSNVIGTPVLPPTTSIDHVSIEKVTLNETRRSSTSITTTAAAVVSEEDDDADDPDHVPSNALSIYDESKQYYDAMLIEL</sequence>
<accession>A0A367K5X8</accession>
<protein>
    <submittedName>
        <fullName evidence="1">Uncharacterized protein</fullName>
    </submittedName>
</protein>
<proteinExistence type="predicted"/>
<comment type="caution">
    <text evidence="1">The sequence shown here is derived from an EMBL/GenBank/DDBJ whole genome shotgun (WGS) entry which is preliminary data.</text>
</comment>
<gene>
    <name evidence="1" type="ORF">CU097_012919</name>
</gene>
<evidence type="ECO:0000313" key="1">
    <source>
        <dbReference type="EMBL" id="RCH97623.1"/>
    </source>
</evidence>
<name>A0A367K5X8_RHIAZ</name>
<dbReference type="OrthoDB" id="10628452at2759"/>
<dbReference type="Proteomes" id="UP000252139">
    <property type="component" value="Unassembled WGS sequence"/>
</dbReference>
<keyword evidence="2" id="KW-1185">Reference proteome</keyword>
<reference evidence="1 2" key="1">
    <citation type="journal article" date="2018" name="G3 (Bethesda)">
        <title>Phylogenetic and Phylogenomic Definition of Rhizopus Species.</title>
        <authorList>
            <person name="Gryganskyi A.P."/>
            <person name="Golan J."/>
            <person name="Dolatabadi S."/>
            <person name="Mondo S."/>
            <person name="Robb S."/>
            <person name="Idnurm A."/>
            <person name="Muszewska A."/>
            <person name="Steczkiewicz K."/>
            <person name="Masonjones S."/>
            <person name="Liao H.L."/>
            <person name="Gajdeczka M.T."/>
            <person name="Anike F."/>
            <person name="Vuek A."/>
            <person name="Anishchenko I.M."/>
            <person name="Voigt K."/>
            <person name="de Hoog G.S."/>
            <person name="Smith M.E."/>
            <person name="Heitman J."/>
            <person name="Vilgalys R."/>
            <person name="Stajich J.E."/>
        </authorList>
    </citation>
    <scope>NUCLEOTIDE SEQUENCE [LARGE SCALE GENOMIC DNA]</scope>
    <source>
        <strain evidence="1 2">CBS 357.93</strain>
    </source>
</reference>
<organism evidence="1 2">
    <name type="scientific">Rhizopus azygosporus</name>
    <name type="common">Rhizopus microsporus var. azygosporus</name>
    <dbReference type="NCBI Taxonomy" id="86630"/>
    <lineage>
        <taxon>Eukaryota</taxon>
        <taxon>Fungi</taxon>
        <taxon>Fungi incertae sedis</taxon>
        <taxon>Mucoromycota</taxon>
        <taxon>Mucoromycotina</taxon>
        <taxon>Mucoromycetes</taxon>
        <taxon>Mucorales</taxon>
        <taxon>Mucorineae</taxon>
        <taxon>Rhizopodaceae</taxon>
        <taxon>Rhizopus</taxon>
    </lineage>
</organism>
<dbReference type="EMBL" id="PJQL01000262">
    <property type="protein sequence ID" value="RCH97623.1"/>
    <property type="molecule type" value="Genomic_DNA"/>
</dbReference>